<dbReference type="eggNOG" id="COG0098">
    <property type="taxonomic scope" value="Bacteria"/>
</dbReference>
<dbReference type="SUPFAM" id="SSF54768">
    <property type="entry name" value="dsRNA-binding domain-like"/>
    <property type="match status" value="1"/>
</dbReference>
<feature type="compositionally biased region" description="Basic and acidic residues" evidence="10">
    <location>
        <begin position="15"/>
        <end position="27"/>
    </location>
</feature>
<dbReference type="RefSeq" id="WP_012463037.1">
    <property type="nucleotide sequence ID" value="NC_010794.1"/>
</dbReference>
<comment type="function">
    <text evidence="8">With S4 and S12 plays an important role in translational accuracy.</text>
</comment>
<keyword evidence="6 8" id="KW-0687">Ribonucleoprotein</keyword>
<name>B3E0K1_METI4</name>
<dbReference type="FunFam" id="3.30.160.20:FF:000001">
    <property type="entry name" value="30S ribosomal protein S5"/>
    <property type="match status" value="1"/>
</dbReference>
<dbReference type="GO" id="GO:0042254">
    <property type="term" value="P:ribosome biogenesis"/>
    <property type="evidence" value="ECO:0007669"/>
    <property type="project" value="UniProtKB-ARBA"/>
</dbReference>
<evidence type="ECO:0000259" key="11">
    <source>
        <dbReference type="PROSITE" id="PS50881"/>
    </source>
</evidence>
<accession>B3E0K1</accession>
<dbReference type="InterPro" id="IPR005712">
    <property type="entry name" value="Ribosomal_uS5_bac-type"/>
</dbReference>
<gene>
    <name evidence="8 12" type="primary">rpsE</name>
    <name evidence="12" type="ordered locus">Minf_0700</name>
</gene>
<evidence type="ECO:0000256" key="10">
    <source>
        <dbReference type="SAM" id="MobiDB-lite"/>
    </source>
</evidence>
<dbReference type="PANTHER" id="PTHR48277">
    <property type="entry name" value="MITOCHONDRIAL RIBOSOMAL PROTEIN S5"/>
    <property type="match status" value="1"/>
</dbReference>
<dbReference type="PROSITE" id="PS50881">
    <property type="entry name" value="S5_DSRBD"/>
    <property type="match status" value="1"/>
</dbReference>
<proteinExistence type="inferred from homology"/>
<reference evidence="12 13" key="1">
    <citation type="journal article" date="2008" name="Biol. Direct">
        <title>Complete genome sequence of the extremely acidophilic methanotroph isolate V4, Methylacidiphilum infernorum, a representative of the bacterial phylum Verrucomicrobia.</title>
        <authorList>
            <person name="Hou S."/>
            <person name="Makarova K.S."/>
            <person name="Saw J.H."/>
            <person name="Senin P."/>
            <person name="Ly B.V."/>
            <person name="Zhou Z."/>
            <person name="Ren Y."/>
            <person name="Wang J."/>
            <person name="Galperin M.Y."/>
            <person name="Omelchenko M.V."/>
            <person name="Wolf Y.I."/>
            <person name="Yutin N."/>
            <person name="Koonin E.V."/>
            <person name="Stott M.B."/>
            <person name="Mountain B.W."/>
            <person name="Crowe M.A."/>
            <person name="Smirnova A.V."/>
            <person name="Dunfield P.F."/>
            <person name="Feng L."/>
            <person name="Wang L."/>
            <person name="Alam M."/>
        </authorList>
    </citation>
    <scope>NUCLEOTIDE SEQUENCE [LARGE SCALE GENOMIC DNA]</scope>
    <source>
        <strain evidence="13">Isolate V4</strain>
    </source>
</reference>
<dbReference type="GO" id="GO:0003735">
    <property type="term" value="F:structural constituent of ribosome"/>
    <property type="evidence" value="ECO:0007669"/>
    <property type="project" value="UniProtKB-UniRule"/>
</dbReference>
<keyword evidence="5 8" id="KW-0689">Ribosomal protein</keyword>
<dbReference type="InterPro" id="IPR018192">
    <property type="entry name" value="Ribosomal_uS5_N_CS"/>
</dbReference>
<dbReference type="OrthoDB" id="9809045at2"/>
<comment type="similarity">
    <text evidence="2 8 9">Belongs to the universal ribosomal protein uS5 family.</text>
</comment>
<evidence type="ECO:0000256" key="5">
    <source>
        <dbReference type="ARBA" id="ARBA00022980"/>
    </source>
</evidence>
<dbReference type="SUPFAM" id="SSF54211">
    <property type="entry name" value="Ribosomal protein S5 domain 2-like"/>
    <property type="match status" value="1"/>
</dbReference>
<dbReference type="InterPro" id="IPR020568">
    <property type="entry name" value="Ribosomal_Su5_D2-typ_SF"/>
</dbReference>
<evidence type="ECO:0000256" key="4">
    <source>
        <dbReference type="ARBA" id="ARBA00022884"/>
    </source>
</evidence>
<dbReference type="InterPro" id="IPR005324">
    <property type="entry name" value="Ribosomal_uS5_C"/>
</dbReference>
<evidence type="ECO:0000256" key="9">
    <source>
        <dbReference type="RuleBase" id="RU003823"/>
    </source>
</evidence>
<dbReference type="EMBL" id="CP000975">
    <property type="protein sequence ID" value="ACD82755.1"/>
    <property type="molecule type" value="Genomic_DNA"/>
</dbReference>
<keyword evidence="3 8" id="KW-0699">rRNA-binding</keyword>
<comment type="function">
    <text evidence="1 8">Located at the back of the 30S subunit body where it stabilizes the conformation of the head with respect to the body.</text>
</comment>
<comment type="subunit">
    <text evidence="8">Part of the 30S ribosomal subunit. Contacts proteins S4 and S8.</text>
</comment>
<evidence type="ECO:0000256" key="2">
    <source>
        <dbReference type="ARBA" id="ARBA00008945"/>
    </source>
</evidence>
<dbReference type="HAMAP" id="MF_01307_B">
    <property type="entry name" value="Ribosomal_uS5_B"/>
    <property type="match status" value="1"/>
</dbReference>
<feature type="domain" description="S5 DRBM" evidence="11">
    <location>
        <begin position="58"/>
        <end position="121"/>
    </location>
</feature>
<evidence type="ECO:0000256" key="6">
    <source>
        <dbReference type="ARBA" id="ARBA00023274"/>
    </source>
</evidence>
<evidence type="ECO:0000256" key="1">
    <source>
        <dbReference type="ARBA" id="ARBA00003093"/>
    </source>
</evidence>
<dbReference type="HOGENOM" id="CLU_065898_2_2_0"/>
<dbReference type="GO" id="GO:0005737">
    <property type="term" value="C:cytoplasm"/>
    <property type="evidence" value="ECO:0007669"/>
    <property type="project" value="UniProtKB-ARBA"/>
</dbReference>
<organism evidence="12 13">
    <name type="scientific">Methylacidiphilum infernorum (isolate V4)</name>
    <name type="common">Methylokorus infernorum (strain V4)</name>
    <dbReference type="NCBI Taxonomy" id="481448"/>
    <lineage>
        <taxon>Bacteria</taxon>
        <taxon>Pseudomonadati</taxon>
        <taxon>Verrucomicrobiota</taxon>
        <taxon>Methylacidiphilae</taxon>
        <taxon>Methylacidiphilales</taxon>
        <taxon>Methylacidiphilaceae</taxon>
        <taxon>Methylacidiphilum (ex Ratnadevi et al. 2023)</taxon>
    </lineage>
</organism>
<dbReference type="FunFam" id="3.30.230.10:FF:000002">
    <property type="entry name" value="30S ribosomal protein S5"/>
    <property type="match status" value="1"/>
</dbReference>
<evidence type="ECO:0000256" key="8">
    <source>
        <dbReference type="HAMAP-Rule" id="MF_01307"/>
    </source>
</evidence>
<evidence type="ECO:0000256" key="3">
    <source>
        <dbReference type="ARBA" id="ARBA00022730"/>
    </source>
</evidence>
<dbReference type="InterPro" id="IPR013810">
    <property type="entry name" value="Ribosomal_uS5_N"/>
</dbReference>
<dbReference type="GO" id="GO:0019843">
    <property type="term" value="F:rRNA binding"/>
    <property type="evidence" value="ECO:0007669"/>
    <property type="project" value="UniProtKB-UniRule"/>
</dbReference>
<dbReference type="Gene3D" id="3.30.230.10">
    <property type="match status" value="1"/>
</dbReference>
<feature type="region of interest" description="Disordered" evidence="10">
    <location>
        <begin position="1"/>
        <end position="44"/>
    </location>
</feature>
<dbReference type="GO" id="GO:0006412">
    <property type="term" value="P:translation"/>
    <property type="evidence" value="ECO:0007669"/>
    <property type="project" value="UniProtKB-UniRule"/>
</dbReference>
<dbReference type="PROSITE" id="PS00585">
    <property type="entry name" value="RIBOSOMAL_S5"/>
    <property type="match status" value="1"/>
</dbReference>
<sequence>MNPKDNHLSASTTLLEEKQPVDLKEEEQGIEPKGGRKKIRRHSEKRDFKHEETYHEELMDRVIHVNRCAKVVKGGRRYSFGALVVVGDRAGQIGIGFGKANEVADAVKKATESARKKMQRIVRNGDTIPHEVIGEFSGGKVLMKPASPGTGVIAGVIVRSILEAAGIKDVLTKSLGSKNPYNVAKATFKALLQLKSRDEVLHKRGKDIPLASQPITE</sequence>
<evidence type="ECO:0000313" key="12">
    <source>
        <dbReference type="EMBL" id="ACD82755.1"/>
    </source>
</evidence>
<dbReference type="PANTHER" id="PTHR48277:SF1">
    <property type="entry name" value="MITOCHONDRIAL RIBOSOMAL PROTEIN S5"/>
    <property type="match status" value="1"/>
</dbReference>
<comment type="domain">
    <text evidence="8">The N-terminal domain interacts with the head of the 30S subunit; the C-terminal domain interacts with the body and contacts protein S4. The interaction surface between S4 and S5 is involved in control of translational fidelity.</text>
</comment>
<dbReference type="GO" id="GO:0015935">
    <property type="term" value="C:small ribosomal subunit"/>
    <property type="evidence" value="ECO:0007669"/>
    <property type="project" value="InterPro"/>
</dbReference>
<dbReference type="Pfam" id="PF00333">
    <property type="entry name" value="Ribosomal_S5"/>
    <property type="match status" value="1"/>
</dbReference>
<dbReference type="STRING" id="481448.Minf_0700"/>
<dbReference type="Pfam" id="PF03719">
    <property type="entry name" value="Ribosomal_S5_C"/>
    <property type="match status" value="1"/>
</dbReference>
<dbReference type="InterPro" id="IPR014721">
    <property type="entry name" value="Ribsml_uS5_D2-typ_fold_subgr"/>
</dbReference>
<dbReference type="Proteomes" id="UP000009149">
    <property type="component" value="Chromosome"/>
</dbReference>
<evidence type="ECO:0000313" key="13">
    <source>
        <dbReference type="Proteomes" id="UP000009149"/>
    </source>
</evidence>
<protein>
    <recommendedName>
        <fullName evidence="7 8">Small ribosomal subunit protein uS5</fullName>
    </recommendedName>
</protein>
<dbReference type="AlphaFoldDB" id="B3E0K1"/>
<dbReference type="KEGG" id="min:Minf_0700"/>
<keyword evidence="4 8" id="KW-0694">RNA-binding</keyword>
<dbReference type="Gene3D" id="3.30.160.20">
    <property type="match status" value="1"/>
</dbReference>
<evidence type="ECO:0000256" key="7">
    <source>
        <dbReference type="ARBA" id="ARBA00035255"/>
    </source>
</evidence>
<dbReference type="InterPro" id="IPR000851">
    <property type="entry name" value="Ribosomal_uS5"/>
</dbReference>
<dbReference type="NCBIfam" id="TIGR01021">
    <property type="entry name" value="rpsE_bact"/>
    <property type="match status" value="1"/>
</dbReference>